<dbReference type="InterPro" id="IPR038731">
    <property type="entry name" value="RgtA/B/C-like"/>
</dbReference>
<proteinExistence type="predicted"/>
<organism evidence="3 4">
    <name type="scientific">Phnomibacter ginsenosidimutans</name>
    <dbReference type="NCBI Taxonomy" id="2676868"/>
    <lineage>
        <taxon>Bacteria</taxon>
        <taxon>Pseudomonadati</taxon>
        <taxon>Bacteroidota</taxon>
        <taxon>Chitinophagia</taxon>
        <taxon>Chitinophagales</taxon>
        <taxon>Chitinophagaceae</taxon>
        <taxon>Phnomibacter</taxon>
    </lineage>
</organism>
<feature type="transmembrane region" description="Helical" evidence="1">
    <location>
        <begin position="149"/>
        <end position="174"/>
    </location>
</feature>
<feature type="domain" description="Glycosyltransferase RgtA/B/C/D-like" evidence="2">
    <location>
        <begin position="110"/>
        <end position="230"/>
    </location>
</feature>
<evidence type="ECO:0000256" key="1">
    <source>
        <dbReference type="SAM" id="Phobius"/>
    </source>
</evidence>
<gene>
    <name evidence="3" type="ORF">GLV81_14360</name>
</gene>
<reference evidence="3 4" key="1">
    <citation type="submission" date="2019-11" db="EMBL/GenBank/DDBJ databases">
        <authorList>
            <person name="Im W.T."/>
        </authorList>
    </citation>
    <scope>NUCLEOTIDE SEQUENCE [LARGE SCALE GENOMIC DNA]</scope>
    <source>
        <strain evidence="3 4">SB-02</strain>
    </source>
</reference>
<evidence type="ECO:0000313" key="4">
    <source>
        <dbReference type="Proteomes" id="UP000426027"/>
    </source>
</evidence>
<sequence length="544" mass="63329">MKAFFAFCRSLCSSATWQQVSVPEKRLLIGILLLHFLLSGWMVSRIDFTCDEYGYYGWAVRWAKGHQERILPVDDSKTPIVAPSLVPIVAKKWLQPVDDAHGFMLLQIGRWFMYIYQLLGAFVLFAWLYRLWGSYKWVLPLLLYLYDPLVFSYSMIVGSDLPSTSLLLASFYFAWRYWQSAEKRDWVRMCMAVSLAILAKASMVYLLPMLMLAFWLAPAAKTTAIRWPAWQRWGLLLLCIWLCIQVAYLFEGSFFPLSQLPQKSAAFQQLAAKLQAFSSWPVPLPYHYVSGFDLLKFNEELGGGANDINSFIGVYFNGEYFTRGPVWYYYAYVFVYKWPLACWALLVAALWLLRKHLLSVQHWRKYVFIWLPLVAYAAILSFTNPFQIGMRHAMLLMPGLYFLVGFSANRFWTTKKRLMQLLLLFYALSWLSYWPNMLSYTNELIWHKEQVYEKLYDSSVSYCQAEAFLQTFLQKHPEYKRPGTTPAAGKFAVELEAVANPLNARGLQWLLQLKKPIGHYMHVVLLYEVTEADLQKARSKVSGK</sequence>
<feature type="transmembrane region" description="Helical" evidence="1">
    <location>
        <begin position="111"/>
        <end position="129"/>
    </location>
</feature>
<feature type="transmembrane region" description="Helical" evidence="1">
    <location>
        <begin position="229"/>
        <end position="250"/>
    </location>
</feature>
<keyword evidence="1" id="KW-1133">Transmembrane helix</keyword>
<keyword evidence="4" id="KW-1185">Reference proteome</keyword>
<dbReference type="KEGG" id="fls:GLV81_14360"/>
<keyword evidence="1" id="KW-0472">Membrane</keyword>
<dbReference type="AlphaFoldDB" id="A0A6I6GBP4"/>
<feature type="transmembrane region" description="Helical" evidence="1">
    <location>
        <begin position="365"/>
        <end position="382"/>
    </location>
</feature>
<evidence type="ECO:0000259" key="2">
    <source>
        <dbReference type="Pfam" id="PF13231"/>
    </source>
</evidence>
<feature type="transmembrane region" description="Helical" evidence="1">
    <location>
        <begin position="388"/>
        <end position="406"/>
    </location>
</feature>
<dbReference type="Proteomes" id="UP000426027">
    <property type="component" value="Chromosome"/>
</dbReference>
<dbReference type="EMBL" id="CP046566">
    <property type="protein sequence ID" value="QGW29133.1"/>
    <property type="molecule type" value="Genomic_DNA"/>
</dbReference>
<protein>
    <recommendedName>
        <fullName evidence="2">Glycosyltransferase RgtA/B/C/D-like domain-containing protein</fullName>
    </recommendedName>
</protein>
<feature type="transmembrane region" description="Helical" evidence="1">
    <location>
        <begin position="327"/>
        <end position="353"/>
    </location>
</feature>
<dbReference type="Pfam" id="PF13231">
    <property type="entry name" value="PMT_2"/>
    <property type="match status" value="1"/>
</dbReference>
<feature type="transmembrane region" description="Helical" evidence="1">
    <location>
        <begin position="186"/>
        <end position="217"/>
    </location>
</feature>
<keyword evidence="1" id="KW-0812">Transmembrane</keyword>
<dbReference type="RefSeq" id="WP_157479486.1">
    <property type="nucleotide sequence ID" value="NZ_CP046566.1"/>
</dbReference>
<evidence type="ECO:0000313" key="3">
    <source>
        <dbReference type="EMBL" id="QGW29133.1"/>
    </source>
</evidence>
<name>A0A6I6GBP4_9BACT</name>
<accession>A0A6I6GBP4</accession>